<proteinExistence type="predicted"/>
<accession>B9ES31</accession>
<keyword evidence="2" id="KW-1185">Reference proteome</keyword>
<dbReference type="eggNOG" id="ENOG5032DAG">
    <property type="taxonomic scope" value="Bacteria"/>
</dbReference>
<protein>
    <submittedName>
        <fullName evidence="1">Uncharacterized protein</fullName>
    </submittedName>
</protein>
<dbReference type="RefSeq" id="WP_041384495.1">
    <property type="nucleotide sequence ID" value="NC_005071.1"/>
</dbReference>
<sequence>MLQGVIDELISGTLSLRESRCESLLSMGFERRLSSQWMVGRLIDQCHSTEELPLIGVTGLCEDWS</sequence>
<dbReference type="KEGG" id="pmt:PMT_2646"/>
<evidence type="ECO:0000313" key="1">
    <source>
        <dbReference type="EMBL" id="CAX32166.1"/>
    </source>
</evidence>
<dbReference type="EMBL" id="BX548175">
    <property type="protein sequence ID" value="CAX32166.1"/>
    <property type="molecule type" value="Genomic_DNA"/>
</dbReference>
<dbReference type="HOGENOM" id="CLU_2846334_0_0_3"/>
<dbReference type="AlphaFoldDB" id="B9ES31"/>
<dbReference type="Proteomes" id="UP000001423">
    <property type="component" value="Chromosome"/>
</dbReference>
<organism evidence="1 2">
    <name type="scientific">Prochlorococcus marinus (strain MIT 9313)</name>
    <dbReference type="NCBI Taxonomy" id="74547"/>
    <lineage>
        <taxon>Bacteria</taxon>
        <taxon>Bacillati</taxon>
        <taxon>Cyanobacteriota</taxon>
        <taxon>Cyanophyceae</taxon>
        <taxon>Synechococcales</taxon>
        <taxon>Prochlorococcaceae</taxon>
        <taxon>Prochlorococcus</taxon>
    </lineage>
</organism>
<gene>
    <name evidence="1" type="ordered locus">PMT_2646</name>
</gene>
<name>B9ES31_PROMM</name>
<reference evidence="1 2" key="1">
    <citation type="journal article" date="2003" name="Nature">
        <title>Genome divergence in two Prochlorococcus ecotypes reflects oceanic niche differentiation.</title>
        <authorList>
            <person name="Rocap G."/>
            <person name="Larimer F.W."/>
            <person name="Lamerdin J.E."/>
            <person name="Malfatti S."/>
            <person name="Chain P."/>
            <person name="Ahlgren N.A."/>
            <person name="Arellano A."/>
            <person name="Coleman M."/>
            <person name="Hauser L."/>
            <person name="Hess W.R."/>
            <person name="Johnson Z.I."/>
            <person name="Land M.L."/>
            <person name="Lindell D."/>
            <person name="Post A.F."/>
            <person name="Regala W."/>
            <person name="Shah M."/>
            <person name="Shaw S.L."/>
            <person name="Steglich C."/>
            <person name="Sullivan M.B."/>
            <person name="Ting C.S."/>
            <person name="Tolonen A."/>
            <person name="Webb E.A."/>
            <person name="Zinser E.R."/>
            <person name="Chisholm S.W."/>
        </authorList>
    </citation>
    <scope>NUCLEOTIDE SEQUENCE [LARGE SCALE GENOMIC DNA]</scope>
    <source>
        <strain evidence="2">MIT 9313</strain>
    </source>
</reference>
<evidence type="ECO:0000313" key="2">
    <source>
        <dbReference type="Proteomes" id="UP000001423"/>
    </source>
</evidence>